<protein>
    <recommendedName>
        <fullName evidence="10">t-SNARE affecting a late Golgi compartment protein 1</fullName>
    </recommendedName>
</protein>
<keyword evidence="6 12" id="KW-1133">Transmembrane helix</keyword>
<feature type="transmembrane region" description="Helical" evidence="12">
    <location>
        <begin position="214"/>
        <end position="236"/>
    </location>
</feature>
<keyword evidence="15" id="KW-1185">Reference proteome</keyword>
<dbReference type="InterPro" id="IPR000727">
    <property type="entry name" value="T_SNARE_dom"/>
</dbReference>
<dbReference type="FunFam" id="1.20.58.90:FF:000012">
    <property type="entry name" value="SNARE domain protein"/>
    <property type="match status" value="1"/>
</dbReference>
<feature type="domain" description="T-SNARE coiled-coil homology" evidence="13">
    <location>
        <begin position="145"/>
        <end position="207"/>
    </location>
</feature>
<reference evidence="15" key="1">
    <citation type="submission" date="2017-03" db="EMBL/GenBank/DDBJ databases">
        <authorList>
            <person name="Sharma R."/>
            <person name="Thines M."/>
        </authorList>
    </citation>
    <scope>NUCLEOTIDE SEQUENCE [LARGE SCALE GENOMIC DNA]</scope>
</reference>
<dbReference type="SUPFAM" id="SSF47661">
    <property type="entry name" value="t-snare proteins"/>
    <property type="match status" value="1"/>
</dbReference>
<dbReference type="FunFam" id="1.20.5.110:FF:000006">
    <property type="entry name" value="Syntaxin 6"/>
    <property type="match status" value="1"/>
</dbReference>
<name>A0A1W5DEL2_9LECA</name>
<feature type="coiled-coil region" evidence="11">
    <location>
        <begin position="44"/>
        <end position="78"/>
    </location>
</feature>
<evidence type="ECO:0000313" key="14">
    <source>
        <dbReference type="EMBL" id="SLM41471.1"/>
    </source>
</evidence>
<proteinExistence type="inferred from homology"/>
<dbReference type="SUPFAM" id="SSF58038">
    <property type="entry name" value="SNARE fusion complex"/>
    <property type="match status" value="1"/>
</dbReference>
<evidence type="ECO:0000256" key="12">
    <source>
        <dbReference type="SAM" id="Phobius"/>
    </source>
</evidence>
<dbReference type="EMBL" id="FWEW01003866">
    <property type="protein sequence ID" value="SLM41471.1"/>
    <property type="molecule type" value="Genomic_DNA"/>
</dbReference>
<sequence length="237" mass="26599">MMSSTNEDDPFLQVQADVLSTLNTTRPLFASYLRIRSLASSPTSHELIQARKELESTLQDLSSDLQDLVESVKAVEGDPFRYGLDIDEVGRRRRLVEEVGGEVEDMREELQKTVADAQSLPPPSAFDNDSPDVDDYGQFEQQRQVEIMHEQDEALDGVFKTVGNLRQQADVMGRELEEQREMLEDVDTLADKVGGKLQNGIKRVGYVIKKNEDTVSSCCIAILIFVLILLLILVIVI</sequence>
<comment type="similarity">
    <text evidence="2">Belongs to the syntaxin family.</text>
</comment>
<dbReference type="Pfam" id="PF09177">
    <property type="entry name" value="STX6_10_61_N"/>
    <property type="match status" value="1"/>
</dbReference>
<comment type="subcellular location">
    <subcellularLocation>
        <location evidence="1">Golgi apparatus membrane</location>
        <topology evidence="1">Single-pass type IV membrane protein</topology>
    </subcellularLocation>
</comment>
<dbReference type="InterPro" id="IPR010989">
    <property type="entry name" value="SNARE"/>
</dbReference>
<dbReference type="GO" id="GO:0048193">
    <property type="term" value="P:Golgi vesicle transport"/>
    <property type="evidence" value="ECO:0007669"/>
    <property type="project" value="InterPro"/>
</dbReference>
<organism evidence="14 15">
    <name type="scientific">Lasallia pustulata</name>
    <dbReference type="NCBI Taxonomy" id="136370"/>
    <lineage>
        <taxon>Eukaryota</taxon>
        <taxon>Fungi</taxon>
        <taxon>Dikarya</taxon>
        <taxon>Ascomycota</taxon>
        <taxon>Pezizomycotina</taxon>
        <taxon>Lecanoromycetes</taxon>
        <taxon>OSLEUM clade</taxon>
        <taxon>Umbilicariomycetidae</taxon>
        <taxon>Umbilicariales</taxon>
        <taxon>Umbilicariaceae</taxon>
        <taxon>Lasallia</taxon>
    </lineage>
</organism>
<dbReference type="PANTHER" id="PTHR12791">
    <property type="entry name" value="GOLGI SNARE BET1-RELATED"/>
    <property type="match status" value="1"/>
</dbReference>
<dbReference type="InterPro" id="IPR015260">
    <property type="entry name" value="Syntaxin-6/10/61_N"/>
</dbReference>
<evidence type="ECO:0000256" key="8">
    <source>
        <dbReference type="ARBA" id="ARBA00023054"/>
    </source>
</evidence>
<dbReference type="AlphaFoldDB" id="A0A1W5DEL2"/>
<dbReference type="InterPro" id="IPR048036">
    <property type="entry name" value="Tlg1p-like_N"/>
</dbReference>
<evidence type="ECO:0000256" key="7">
    <source>
        <dbReference type="ARBA" id="ARBA00023034"/>
    </source>
</evidence>
<evidence type="ECO:0000256" key="1">
    <source>
        <dbReference type="ARBA" id="ARBA00004409"/>
    </source>
</evidence>
<dbReference type="Gene3D" id="1.20.58.90">
    <property type="match status" value="1"/>
</dbReference>
<evidence type="ECO:0000256" key="5">
    <source>
        <dbReference type="ARBA" id="ARBA00022927"/>
    </source>
</evidence>
<evidence type="ECO:0000256" key="6">
    <source>
        <dbReference type="ARBA" id="ARBA00022989"/>
    </source>
</evidence>
<dbReference type="PROSITE" id="PS50192">
    <property type="entry name" value="T_SNARE"/>
    <property type="match status" value="1"/>
</dbReference>
<keyword evidence="5" id="KW-0653">Protein transport</keyword>
<evidence type="ECO:0000256" key="3">
    <source>
        <dbReference type="ARBA" id="ARBA00022448"/>
    </source>
</evidence>
<dbReference type="GO" id="GO:0015031">
    <property type="term" value="P:protein transport"/>
    <property type="evidence" value="ECO:0007669"/>
    <property type="project" value="UniProtKB-KW"/>
</dbReference>
<dbReference type="CDD" id="cd15851">
    <property type="entry name" value="SNARE_Syntaxin6"/>
    <property type="match status" value="1"/>
</dbReference>
<evidence type="ECO:0000256" key="9">
    <source>
        <dbReference type="ARBA" id="ARBA00023136"/>
    </source>
</evidence>
<evidence type="ECO:0000256" key="10">
    <source>
        <dbReference type="ARBA" id="ARBA00073343"/>
    </source>
</evidence>
<keyword evidence="9 12" id="KW-0472">Membrane</keyword>
<keyword evidence="4 12" id="KW-0812">Transmembrane</keyword>
<keyword evidence="8 11" id="KW-0175">Coiled coil</keyword>
<accession>A0A1W5DEL2</accession>
<evidence type="ECO:0000256" key="2">
    <source>
        <dbReference type="ARBA" id="ARBA00009063"/>
    </source>
</evidence>
<dbReference type="Gene3D" id="1.20.5.110">
    <property type="match status" value="1"/>
</dbReference>
<dbReference type="SMART" id="SM00397">
    <property type="entry name" value="t_SNARE"/>
    <property type="match status" value="1"/>
</dbReference>
<keyword evidence="7" id="KW-0333">Golgi apparatus</keyword>
<dbReference type="GO" id="GO:0000139">
    <property type="term" value="C:Golgi membrane"/>
    <property type="evidence" value="ECO:0007669"/>
    <property type="project" value="UniProtKB-SubCell"/>
</dbReference>
<keyword evidence="3" id="KW-0813">Transport</keyword>
<evidence type="ECO:0000256" key="11">
    <source>
        <dbReference type="SAM" id="Coils"/>
    </source>
</evidence>
<evidence type="ECO:0000259" key="13">
    <source>
        <dbReference type="PROSITE" id="PS50192"/>
    </source>
</evidence>
<dbReference type="CDD" id="cd21444">
    <property type="entry name" value="SNARE_NTD_Tlg1p-like"/>
    <property type="match status" value="1"/>
</dbReference>
<evidence type="ECO:0000313" key="15">
    <source>
        <dbReference type="Proteomes" id="UP000192927"/>
    </source>
</evidence>
<dbReference type="Proteomes" id="UP000192927">
    <property type="component" value="Unassembled WGS sequence"/>
</dbReference>
<evidence type="ECO:0000256" key="4">
    <source>
        <dbReference type="ARBA" id="ARBA00022692"/>
    </source>
</evidence>